<dbReference type="CDD" id="cd00037">
    <property type="entry name" value="CLECT"/>
    <property type="match status" value="1"/>
</dbReference>
<protein>
    <submittedName>
        <fullName evidence="2">REJ3CRD</fullName>
    </submittedName>
</protein>
<feature type="domain" description="C-type lectin" evidence="1">
    <location>
        <begin position="4"/>
        <end position="117"/>
    </location>
</feature>
<dbReference type="Pfam" id="PF00059">
    <property type="entry name" value="Lectin_C"/>
    <property type="match status" value="1"/>
</dbReference>
<name>Q6IVE0_HEMPU</name>
<sequence>WVHNIGSCYLFHEERTTWESARDLCLELGADLVSIHSATENAFVKEGISGNAWLGITDQESEGVFSTFTDGTPIDFQKFPGTATAAQGEACDCAYLTLTHGPWGWRGCGNQYRAVCK</sequence>
<feature type="non-terminal residue" evidence="2">
    <location>
        <position position="117"/>
    </location>
</feature>
<dbReference type="InterPro" id="IPR016186">
    <property type="entry name" value="C-type_lectin-like/link_sf"/>
</dbReference>
<evidence type="ECO:0000259" key="1">
    <source>
        <dbReference type="PROSITE" id="PS50041"/>
    </source>
</evidence>
<feature type="non-terminal residue" evidence="2">
    <location>
        <position position="1"/>
    </location>
</feature>
<dbReference type="InterPro" id="IPR001304">
    <property type="entry name" value="C-type_lectin-like"/>
</dbReference>
<organism evidence="2">
    <name type="scientific">Hemicentrotus pulcherrimus</name>
    <name type="common">Sea urchin</name>
    <name type="synonym">Strongylocentrotus pulcherrimus</name>
    <dbReference type="NCBI Taxonomy" id="7650"/>
    <lineage>
        <taxon>Eukaryota</taxon>
        <taxon>Metazoa</taxon>
        <taxon>Echinodermata</taxon>
        <taxon>Eleutherozoa</taxon>
        <taxon>Echinozoa</taxon>
        <taxon>Echinoidea</taxon>
        <taxon>Euechinoidea</taxon>
        <taxon>Echinacea</taxon>
        <taxon>Camarodonta</taxon>
        <taxon>Echinidea</taxon>
        <taxon>Strongylocentrotidae</taxon>
        <taxon>Hemicentrotus</taxon>
    </lineage>
</organism>
<dbReference type="Gene3D" id="3.10.100.10">
    <property type="entry name" value="Mannose-Binding Protein A, subunit A"/>
    <property type="match status" value="1"/>
</dbReference>
<dbReference type="InterPro" id="IPR016187">
    <property type="entry name" value="CTDL_fold"/>
</dbReference>
<dbReference type="PANTHER" id="PTHR22803">
    <property type="entry name" value="MANNOSE, PHOSPHOLIPASE, LECTIN RECEPTOR RELATED"/>
    <property type="match status" value="1"/>
</dbReference>
<dbReference type="InterPro" id="IPR050111">
    <property type="entry name" value="C-type_lectin/snaclec_domain"/>
</dbReference>
<dbReference type="PROSITE" id="PS50041">
    <property type="entry name" value="C_TYPE_LECTIN_2"/>
    <property type="match status" value="1"/>
</dbReference>
<dbReference type="EMBL" id="AY620394">
    <property type="protein sequence ID" value="AAT44383.1"/>
    <property type="molecule type" value="mRNA"/>
</dbReference>
<dbReference type="AlphaFoldDB" id="Q6IVE0"/>
<accession>Q6IVE0</accession>
<reference evidence="2" key="1">
    <citation type="journal article" date="2005" name="Mol. Biol. Evol.">
        <title>Positive selection in the carbohydrate recognition domains of sea urchin sperm receptor for egg jelly (suREJ) proteins.</title>
        <authorList>
            <person name="Mah S.A."/>
            <person name="Swanson W.J."/>
            <person name="Vacquier V.D."/>
        </authorList>
    </citation>
    <scope>NUCLEOTIDE SEQUENCE</scope>
    <source>
        <tissue evidence="2">Testis</tissue>
    </source>
</reference>
<proteinExistence type="evidence at transcript level"/>
<dbReference type="SMART" id="SM00034">
    <property type="entry name" value="CLECT"/>
    <property type="match status" value="1"/>
</dbReference>
<evidence type="ECO:0000313" key="2">
    <source>
        <dbReference type="EMBL" id="AAT44383.1"/>
    </source>
</evidence>
<dbReference type="SUPFAM" id="SSF56436">
    <property type="entry name" value="C-type lectin-like"/>
    <property type="match status" value="1"/>
</dbReference>